<dbReference type="GO" id="GO:0003723">
    <property type="term" value="F:RNA binding"/>
    <property type="evidence" value="ECO:0007669"/>
    <property type="project" value="UniProtKB-KW"/>
</dbReference>
<dbReference type="PANTHER" id="PTHR23079">
    <property type="entry name" value="RNA-DEPENDENT RNA POLYMERASE"/>
    <property type="match status" value="1"/>
</dbReference>
<dbReference type="Proteomes" id="UP000515123">
    <property type="component" value="Linkage group 20"/>
</dbReference>
<evidence type="ECO:0000256" key="2">
    <source>
        <dbReference type="ARBA" id="ARBA00022484"/>
    </source>
</evidence>
<dbReference type="OrthoDB" id="1705570at2759"/>
<evidence type="ECO:0000256" key="4">
    <source>
        <dbReference type="ARBA" id="ARBA00022695"/>
    </source>
</evidence>
<evidence type="ECO:0000256" key="7">
    <source>
        <dbReference type="ARBA" id="ARBA00048744"/>
    </source>
</evidence>
<dbReference type="GO" id="GO:0030422">
    <property type="term" value="P:siRNA processing"/>
    <property type="evidence" value="ECO:0007669"/>
    <property type="project" value="TreeGrafter"/>
</dbReference>
<evidence type="ECO:0000256" key="6">
    <source>
        <dbReference type="ARBA" id="ARBA00023158"/>
    </source>
</evidence>
<reference evidence="12" key="2">
    <citation type="submission" date="2025-08" db="UniProtKB">
        <authorList>
            <consortium name="RefSeq"/>
        </authorList>
    </citation>
    <scope>IDENTIFICATION</scope>
    <source>
        <tissue evidence="12">Leaf</tissue>
    </source>
</reference>
<feature type="domain" description="RDRP C-terminal head" evidence="10">
    <location>
        <begin position="73"/>
        <end position="162"/>
    </location>
</feature>
<evidence type="ECO:0000259" key="9">
    <source>
        <dbReference type="Pfam" id="PF05183"/>
    </source>
</evidence>
<gene>
    <name evidence="12" type="primary">LOC109725612</name>
</gene>
<comment type="function">
    <text evidence="8">Probably involved in the RNA silencing pathway and required for the generation of small interfering RNAs (siRNAs).</text>
</comment>
<keyword evidence="11" id="KW-1185">Reference proteome</keyword>
<evidence type="ECO:0000256" key="8">
    <source>
        <dbReference type="RuleBase" id="RU363098"/>
    </source>
</evidence>
<evidence type="ECO:0000256" key="1">
    <source>
        <dbReference type="ARBA" id="ARBA00005762"/>
    </source>
</evidence>
<dbReference type="AlphaFoldDB" id="A0A6P5GP81"/>
<dbReference type="EC" id="2.7.7.48" evidence="8"/>
<evidence type="ECO:0000313" key="11">
    <source>
        <dbReference type="Proteomes" id="UP000515123"/>
    </source>
</evidence>
<evidence type="ECO:0000259" key="10">
    <source>
        <dbReference type="Pfam" id="PF26253"/>
    </source>
</evidence>
<dbReference type="InterPro" id="IPR007855">
    <property type="entry name" value="RDRP"/>
</dbReference>
<sequence length="166" mass="18733">MAVDFAKTGAPADMPRVLKPKEYPDFMGGIGPSSAIRHKSIGVLGKLYRAVSTHIEETLSFDTNFANSIPEAAYDRDLEVEGFEAFLEAAQEFYDQYSEKLSSLMNYYGAEYEDEILTGNLRNRSLYLVKDRNRYGEMKDRILVVGKGLIQEVGRVVNSSCADRRR</sequence>
<dbReference type="InterPro" id="IPR057596">
    <property type="entry name" value="RDRP_core"/>
</dbReference>
<keyword evidence="5 8" id="KW-0694">RNA-binding</keyword>
<feature type="domain" description="RDRP core" evidence="9">
    <location>
        <begin position="1"/>
        <end position="51"/>
    </location>
</feature>
<dbReference type="Pfam" id="PF26253">
    <property type="entry name" value="RdRP_head"/>
    <property type="match status" value="1"/>
</dbReference>
<accession>A0A6P5GP81</accession>
<dbReference type="GO" id="GO:0003968">
    <property type="term" value="F:RNA-directed RNA polymerase activity"/>
    <property type="evidence" value="ECO:0007669"/>
    <property type="project" value="UniProtKB-KW"/>
</dbReference>
<protein>
    <recommendedName>
        <fullName evidence="8">RNA-dependent RNA polymerase</fullName>
        <ecNumber evidence="8">2.7.7.48</ecNumber>
    </recommendedName>
</protein>
<keyword evidence="6 8" id="KW-0943">RNA-mediated gene silencing</keyword>
<reference evidence="11" key="1">
    <citation type="journal article" date="2015" name="Nat. Genet.">
        <title>The pineapple genome and the evolution of CAM photosynthesis.</title>
        <authorList>
            <person name="Ming R."/>
            <person name="VanBuren R."/>
            <person name="Wai C.M."/>
            <person name="Tang H."/>
            <person name="Schatz M.C."/>
            <person name="Bowers J.E."/>
            <person name="Lyons E."/>
            <person name="Wang M.L."/>
            <person name="Chen J."/>
            <person name="Biggers E."/>
            <person name="Zhang J."/>
            <person name="Huang L."/>
            <person name="Zhang L."/>
            <person name="Miao W."/>
            <person name="Zhang J."/>
            <person name="Ye Z."/>
            <person name="Miao C."/>
            <person name="Lin Z."/>
            <person name="Wang H."/>
            <person name="Zhou H."/>
            <person name="Yim W.C."/>
            <person name="Priest H.D."/>
            <person name="Zheng C."/>
            <person name="Woodhouse M."/>
            <person name="Edger P.P."/>
            <person name="Guyot R."/>
            <person name="Guo H.B."/>
            <person name="Guo H."/>
            <person name="Zheng G."/>
            <person name="Singh R."/>
            <person name="Sharma A."/>
            <person name="Min X."/>
            <person name="Zheng Y."/>
            <person name="Lee H."/>
            <person name="Gurtowski J."/>
            <person name="Sedlazeck F.J."/>
            <person name="Harkess A."/>
            <person name="McKain M.R."/>
            <person name="Liao Z."/>
            <person name="Fang J."/>
            <person name="Liu J."/>
            <person name="Zhang X."/>
            <person name="Zhang Q."/>
            <person name="Hu W."/>
            <person name="Qin Y."/>
            <person name="Wang K."/>
            <person name="Chen L.Y."/>
            <person name="Shirley N."/>
            <person name="Lin Y.R."/>
            <person name="Liu L.Y."/>
            <person name="Hernandez A.G."/>
            <person name="Wright C.L."/>
            <person name="Bulone V."/>
            <person name="Tuskan G.A."/>
            <person name="Heath K."/>
            <person name="Zee F."/>
            <person name="Moore P.H."/>
            <person name="Sunkar R."/>
            <person name="Leebens-Mack J.H."/>
            <person name="Mockler T."/>
            <person name="Bennetzen J.L."/>
            <person name="Freeling M."/>
            <person name="Sankoff D."/>
            <person name="Paterson A.H."/>
            <person name="Zhu X."/>
            <person name="Yang X."/>
            <person name="Smith J.A."/>
            <person name="Cushman J.C."/>
            <person name="Paull R.E."/>
            <person name="Yu Q."/>
        </authorList>
    </citation>
    <scope>NUCLEOTIDE SEQUENCE [LARGE SCALE GENOMIC DNA]</scope>
    <source>
        <strain evidence="11">cv. F153</strain>
    </source>
</reference>
<comment type="catalytic activity">
    <reaction evidence="7 8">
        <text>RNA(n) + a ribonucleoside 5'-triphosphate = RNA(n+1) + diphosphate</text>
        <dbReference type="Rhea" id="RHEA:21248"/>
        <dbReference type="Rhea" id="RHEA-COMP:14527"/>
        <dbReference type="Rhea" id="RHEA-COMP:17342"/>
        <dbReference type="ChEBI" id="CHEBI:33019"/>
        <dbReference type="ChEBI" id="CHEBI:61557"/>
        <dbReference type="ChEBI" id="CHEBI:140395"/>
        <dbReference type="EC" id="2.7.7.48"/>
    </reaction>
</comment>
<evidence type="ECO:0000256" key="3">
    <source>
        <dbReference type="ARBA" id="ARBA00022679"/>
    </source>
</evidence>
<name>A0A6P5GP81_ANACO</name>
<dbReference type="RefSeq" id="XP_020110441.1">
    <property type="nucleotide sequence ID" value="XM_020254852.1"/>
</dbReference>
<proteinExistence type="inferred from homology"/>
<dbReference type="Pfam" id="PF05183">
    <property type="entry name" value="RdRP"/>
    <property type="match status" value="1"/>
</dbReference>
<keyword evidence="3 8" id="KW-0808">Transferase</keyword>
<dbReference type="PANTHER" id="PTHR23079:SF5">
    <property type="entry name" value="RNA-DEPENDENT RNA POLYMERASE 2"/>
    <property type="match status" value="1"/>
</dbReference>
<dbReference type="GO" id="GO:0031380">
    <property type="term" value="C:nuclear RNA-directed RNA polymerase complex"/>
    <property type="evidence" value="ECO:0007669"/>
    <property type="project" value="TreeGrafter"/>
</dbReference>
<keyword evidence="2 8" id="KW-0696">RNA-directed RNA polymerase</keyword>
<evidence type="ECO:0000256" key="5">
    <source>
        <dbReference type="ARBA" id="ARBA00022884"/>
    </source>
</evidence>
<organism evidence="11 12">
    <name type="scientific">Ananas comosus</name>
    <name type="common">Pineapple</name>
    <name type="synonym">Ananas ananas</name>
    <dbReference type="NCBI Taxonomy" id="4615"/>
    <lineage>
        <taxon>Eukaryota</taxon>
        <taxon>Viridiplantae</taxon>
        <taxon>Streptophyta</taxon>
        <taxon>Embryophyta</taxon>
        <taxon>Tracheophyta</taxon>
        <taxon>Spermatophyta</taxon>
        <taxon>Magnoliopsida</taxon>
        <taxon>Liliopsida</taxon>
        <taxon>Poales</taxon>
        <taxon>Bromeliaceae</taxon>
        <taxon>Bromelioideae</taxon>
        <taxon>Ananas</taxon>
    </lineage>
</organism>
<dbReference type="InterPro" id="IPR058752">
    <property type="entry name" value="RDRP_C_head"/>
</dbReference>
<keyword evidence="4 8" id="KW-0548">Nucleotidyltransferase</keyword>
<comment type="similarity">
    <text evidence="1 8">Belongs to the RdRP family.</text>
</comment>
<evidence type="ECO:0000313" key="12">
    <source>
        <dbReference type="RefSeq" id="XP_020110441.1"/>
    </source>
</evidence>
<dbReference type="GeneID" id="109725612"/>